<gene>
    <name evidence="1" type="ORF">PVAP13_3KG057454</name>
</gene>
<name>A0A8T0UFE2_PANVG</name>
<dbReference type="AlphaFoldDB" id="A0A8T0UFE2"/>
<dbReference type="SUPFAM" id="SSF64005">
    <property type="entry name" value="Undecaprenyl diphosphate synthase"/>
    <property type="match status" value="1"/>
</dbReference>
<proteinExistence type="predicted"/>
<comment type="caution">
    <text evidence="1">The sequence shown here is derived from an EMBL/GenBank/DDBJ whole genome shotgun (WGS) entry which is preliminary data.</text>
</comment>
<organism evidence="1 2">
    <name type="scientific">Panicum virgatum</name>
    <name type="common">Blackwell switchgrass</name>
    <dbReference type="NCBI Taxonomy" id="38727"/>
    <lineage>
        <taxon>Eukaryota</taxon>
        <taxon>Viridiplantae</taxon>
        <taxon>Streptophyta</taxon>
        <taxon>Embryophyta</taxon>
        <taxon>Tracheophyta</taxon>
        <taxon>Spermatophyta</taxon>
        <taxon>Magnoliopsida</taxon>
        <taxon>Liliopsida</taxon>
        <taxon>Poales</taxon>
        <taxon>Poaceae</taxon>
        <taxon>PACMAD clade</taxon>
        <taxon>Panicoideae</taxon>
        <taxon>Panicodae</taxon>
        <taxon>Paniceae</taxon>
        <taxon>Panicinae</taxon>
        <taxon>Panicum</taxon>
        <taxon>Panicum sect. Hiantes</taxon>
    </lineage>
</organism>
<evidence type="ECO:0000313" key="1">
    <source>
        <dbReference type="EMBL" id="KAG2623382.1"/>
    </source>
</evidence>
<evidence type="ECO:0000313" key="2">
    <source>
        <dbReference type="Proteomes" id="UP000823388"/>
    </source>
</evidence>
<sequence>MTRRNYSRFNMIVATGYSGRWDIVQACRELAAKVLDNATCSSGRRTSTRRSPPPTCCSSEQARRAEARQLLALAVCLHRALLLHQQNVA</sequence>
<dbReference type="GO" id="GO:0016765">
    <property type="term" value="F:transferase activity, transferring alkyl or aryl (other than methyl) groups"/>
    <property type="evidence" value="ECO:0007669"/>
    <property type="project" value="InterPro"/>
</dbReference>
<dbReference type="Gene3D" id="3.40.1180.10">
    <property type="entry name" value="Decaprenyl diphosphate synthase-like"/>
    <property type="match status" value="1"/>
</dbReference>
<dbReference type="InterPro" id="IPR036424">
    <property type="entry name" value="UPP_synth-like_sf"/>
</dbReference>
<reference evidence="1" key="1">
    <citation type="submission" date="2020-05" db="EMBL/GenBank/DDBJ databases">
        <title>WGS assembly of Panicum virgatum.</title>
        <authorList>
            <person name="Lovell J.T."/>
            <person name="Jenkins J."/>
            <person name="Shu S."/>
            <person name="Juenger T.E."/>
            <person name="Schmutz J."/>
        </authorList>
    </citation>
    <scope>NUCLEOTIDE SEQUENCE</scope>
    <source>
        <strain evidence="1">AP13</strain>
    </source>
</reference>
<dbReference type="EMBL" id="CM029041">
    <property type="protein sequence ID" value="KAG2623382.1"/>
    <property type="molecule type" value="Genomic_DNA"/>
</dbReference>
<accession>A0A8T0UFE2</accession>
<protein>
    <submittedName>
        <fullName evidence="1">Uncharacterized protein</fullName>
    </submittedName>
</protein>
<dbReference type="Proteomes" id="UP000823388">
    <property type="component" value="Chromosome 3K"/>
</dbReference>
<keyword evidence="2" id="KW-1185">Reference proteome</keyword>